<keyword evidence="4" id="KW-0762">Sugar transport</keyword>
<protein>
    <submittedName>
        <fullName evidence="11">PTS system D-fructose-specific IIB component (F6P-forming, Man family)</fullName>
    </submittedName>
</protein>
<evidence type="ECO:0000256" key="5">
    <source>
        <dbReference type="ARBA" id="ARBA00022679"/>
    </source>
</evidence>
<reference evidence="11 12" key="1">
    <citation type="submission" date="2018-05" db="EMBL/GenBank/DDBJ databases">
        <title>Freshwater and sediment microbial communities from various areas in North America, analyzing microbe dynamics in response to fracking.</title>
        <authorList>
            <person name="Lamendella R."/>
        </authorList>
    </citation>
    <scope>NUCLEOTIDE SEQUENCE [LARGE SCALE GENOMIC DNA]</scope>
    <source>
        <strain evidence="11 12">67</strain>
    </source>
</reference>
<evidence type="ECO:0000256" key="6">
    <source>
        <dbReference type="ARBA" id="ARBA00022683"/>
    </source>
</evidence>
<dbReference type="PROSITE" id="PS51101">
    <property type="entry name" value="PTS_EIIB_TYPE_4"/>
    <property type="match status" value="1"/>
</dbReference>
<keyword evidence="2" id="KW-0813">Transport</keyword>
<gene>
    <name evidence="11" type="ORF">DET57_11957</name>
</gene>
<evidence type="ECO:0000256" key="2">
    <source>
        <dbReference type="ARBA" id="ARBA00022448"/>
    </source>
</evidence>
<dbReference type="InterPro" id="IPR036667">
    <property type="entry name" value="PTS_IIB_sorbose-sp_sf"/>
</dbReference>
<evidence type="ECO:0000313" key="12">
    <source>
        <dbReference type="Proteomes" id="UP000247485"/>
    </source>
</evidence>
<dbReference type="AlphaFoldDB" id="A0A318FKM0"/>
<feature type="domain" description="PTS EIIB type-4" evidence="10">
    <location>
        <begin position="1"/>
        <end position="158"/>
    </location>
</feature>
<dbReference type="Proteomes" id="UP000247485">
    <property type="component" value="Unassembled WGS sequence"/>
</dbReference>
<evidence type="ECO:0000256" key="4">
    <source>
        <dbReference type="ARBA" id="ARBA00022597"/>
    </source>
</evidence>
<dbReference type="EMBL" id="QJJG01000019">
    <property type="protein sequence ID" value="PXW39572.1"/>
    <property type="molecule type" value="Genomic_DNA"/>
</dbReference>
<feature type="modified residue" description="Phosphohistidine; by EIIA" evidence="9">
    <location>
        <position position="14"/>
    </location>
</feature>
<evidence type="ECO:0000256" key="9">
    <source>
        <dbReference type="PIRSR" id="PIRSR618455-2"/>
    </source>
</evidence>
<keyword evidence="7" id="KW-0418">Kinase</keyword>
<dbReference type="Gene3D" id="3.40.35.10">
    <property type="entry name" value="Phosphotransferase system, sorbose subfamily IIB component"/>
    <property type="match status" value="1"/>
</dbReference>
<dbReference type="GO" id="GO:0009401">
    <property type="term" value="P:phosphoenolpyruvate-dependent sugar phosphotransferase system"/>
    <property type="evidence" value="ECO:0007669"/>
    <property type="project" value="UniProtKB-KW"/>
</dbReference>
<feature type="active site" description="Pros-phosphohistidine intermediate; for EIIB activity" evidence="8">
    <location>
        <position position="14"/>
    </location>
</feature>
<evidence type="ECO:0000256" key="7">
    <source>
        <dbReference type="ARBA" id="ARBA00022777"/>
    </source>
</evidence>
<evidence type="ECO:0000256" key="8">
    <source>
        <dbReference type="PIRSR" id="PIRSR618455-1"/>
    </source>
</evidence>
<evidence type="ECO:0000259" key="10">
    <source>
        <dbReference type="PROSITE" id="PS51101"/>
    </source>
</evidence>
<dbReference type="GO" id="GO:0008982">
    <property type="term" value="F:protein-N(PI)-phosphohistidine-sugar phosphotransferase activity"/>
    <property type="evidence" value="ECO:0007669"/>
    <property type="project" value="InterPro"/>
</dbReference>
<dbReference type="NCBIfam" id="TIGR00854">
    <property type="entry name" value="pts-sorbose"/>
    <property type="match status" value="1"/>
</dbReference>
<evidence type="ECO:0000313" key="11">
    <source>
        <dbReference type="EMBL" id="PXW39572.1"/>
    </source>
</evidence>
<dbReference type="Pfam" id="PF03830">
    <property type="entry name" value="PTSIIB_sorb"/>
    <property type="match status" value="1"/>
</dbReference>
<dbReference type="InterPro" id="IPR018455">
    <property type="entry name" value="PTS_IIB_sorbose-sp_subgr"/>
</dbReference>
<dbReference type="GO" id="GO:0016301">
    <property type="term" value="F:kinase activity"/>
    <property type="evidence" value="ECO:0007669"/>
    <property type="project" value="UniProtKB-KW"/>
</dbReference>
<comment type="subcellular location">
    <subcellularLocation>
        <location evidence="1">Cytoplasm</location>
    </subcellularLocation>
</comment>
<keyword evidence="5" id="KW-0808">Transferase</keyword>
<organism evidence="11 12">
    <name type="scientific">Klebsiella oxytoca</name>
    <dbReference type="NCBI Taxonomy" id="571"/>
    <lineage>
        <taxon>Bacteria</taxon>
        <taxon>Pseudomonadati</taxon>
        <taxon>Pseudomonadota</taxon>
        <taxon>Gammaproteobacteria</taxon>
        <taxon>Enterobacterales</taxon>
        <taxon>Enterobacteriaceae</taxon>
        <taxon>Klebsiella/Raoultella group</taxon>
        <taxon>Klebsiella</taxon>
    </lineage>
</organism>
<keyword evidence="6" id="KW-0598">Phosphotransferase system</keyword>
<evidence type="ECO:0000256" key="1">
    <source>
        <dbReference type="ARBA" id="ARBA00004496"/>
    </source>
</evidence>
<accession>A0A318FKM0</accession>
<dbReference type="RefSeq" id="WP_109240484.1">
    <property type="nucleotide sequence ID" value="NZ_QJJG01000019.1"/>
</dbReference>
<name>A0A318FKM0_KLEOX</name>
<dbReference type="CDD" id="cd00001">
    <property type="entry name" value="PTS_IIB_man"/>
    <property type="match status" value="1"/>
</dbReference>
<evidence type="ECO:0000256" key="3">
    <source>
        <dbReference type="ARBA" id="ARBA00022490"/>
    </source>
</evidence>
<sequence>MNILISRIDDRYIHGQVVTRWVKDYPAERIIVVSDKVANDELRKSLLLSVAPSHMKASVVTVEKMIKAYHSERYEGVTAFLLFGNPTDVLHLVEGGVKIPSVNIGGMIYEEGRKQLTKSVSATPEDIAAFKKLHEKGVQLELRQLPSDSAVDFYSKIE</sequence>
<dbReference type="InterPro" id="IPR004720">
    <property type="entry name" value="PTS_IIB_sorbose-sp"/>
</dbReference>
<dbReference type="SUPFAM" id="SSF52728">
    <property type="entry name" value="PTS IIb component"/>
    <property type="match status" value="1"/>
</dbReference>
<keyword evidence="3" id="KW-0963">Cytoplasm</keyword>
<proteinExistence type="predicted"/>
<dbReference type="GO" id="GO:0005737">
    <property type="term" value="C:cytoplasm"/>
    <property type="evidence" value="ECO:0007669"/>
    <property type="project" value="UniProtKB-SubCell"/>
</dbReference>
<comment type="caution">
    <text evidence="11">The sequence shown here is derived from an EMBL/GenBank/DDBJ whole genome shotgun (WGS) entry which is preliminary data.</text>
</comment>